<name>A0A4Y8WYL7_9MICC</name>
<feature type="compositionally biased region" description="Basic and acidic residues" evidence="1">
    <location>
        <begin position="162"/>
        <end position="175"/>
    </location>
</feature>
<keyword evidence="4" id="KW-1185">Reference proteome</keyword>
<evidence type="ECO:0000259" key="2">
    <source>
        <dbReference type="Pfam" id="PF13460"/>
    </source>
</evidence>
<evidence type="ECO:0000313" key="3">
    <source>
        <dbReference type="EMBL" id="MBB4883934.1"/>
    </source>
</evidence>
<sequence length="218" mass="22625">MADVLIIGGHGKVALLAAPLLAEAGHTVTSVIRNPDHAADVRAAGAEPLVLDVEHAAPADLEQALAGRDVVVWSAGAGGGDPERTYAVDRDAAIASMDAAWSAGVRRYVMVSYLGAGPHHGVPEDSDFFPYAEAKAAADEHLRGSHLDWTILGPGALTQDEPTGRVEVDPRDRGEGLPGVSRGNVARMIAAAVGSGAAISRQVEFVDGDTPIERVFTR</sequence>
<dbReference type="AlphaFoldDB" id="A0A4Y8WYL7"/>
<dbReference type="OrthoDB" id="4248066at2"/>
<evidence type="ECO:0000313" key="4">
    <source>
        <dbReference type="Proteomes" id="UP000560081"/>
    </source>
</evidence>
<dbReference type="InterPro" id="IPR016040">
    <property type="entry name" value="NAD(P)-bd_dom"/>
</dbReference>
<protein>
    <submittedName>
        <fullName evidence="3">Uncharacterized protein YbjT (DUF2867 family)</fullName>
    </submittedName>
</protein>
<dbReference type="PANTHER" id="PTHR15020:SF50">
    <property type="entry name" value="UPF0659 PROTEIN YMR090W"/>
    <property type="match status" value="1"/>
</dbReference>
<gene>
    <name evidence="3" type="ORF">BJ976_002285</name>
</gene>
<dbReference type="Proteomes" id="UP000560081">
    <property type="component" value="Unassembled WGS sequence"/>
</dbReference>
<dbReference type="SUPFAM" id="SSF51735">
    <property type="entry name" value="NAD(P)-binding Rossmann-fold domains"/>
    <property type="match status" value="1"/>
</dbReference>
<accession>A0A4Y8WYL7</accession>
<feature type="region of interest" description="Disordered" evidence="1">
    <location>
        <begin position="155"/>
        <end position="180"/>
    </location>
</feature>
<dbReference type="Pfam" id="PF13460">
    <property type="entry name" value="NAD_binding_10"/>
    <property type="match status" value="1"/>
</dbReference>
<organism evidence="3 4">
    <name type="scientific">Micrococcus flavus</name>
    <dbReference type="NCBI Taxonomy" id="384602"/>
    <lineage>
        <taxon>Bacteria</taxon>
        <taxon>Bacillati</taxon>
        <taxon>Actinomycetota</taxon>
        <taxon>Actinomycetes</taxon>
        <taxon>Micrococcales</taxon>
        <taxon>Micrococcaceae</taxon>
        <taxon>Micrococcus</taxon>
    </lineage>
</organism>
<dbReference type="InterPro" id="IPR036291">
    <property type="entry name" value="NAD(P)-bd_dom_sf"/>
</dbReference>
<reference evidence="3 4" key="1">
    <citation type="submission" date="2020-08" db="EMBL/GenBank/DDBJ databases">
        <title>Sequencing the genomes of 1000 actinobacteria strains.</title>
        <authorList>
            <person name="Klenk H.-P."/>
        </authorList>
    </citation>
    <scope>NUCLEOTIDE SEQUENCE [LARGE SCALE GENOMIC DNA]</scope>
    <source>
        <strain evidence="3 4">DSM 19079</strain>
    </source>
</reference>
<dbReference type="CDD" id="cd05243">
    <property type="entry name" value="SDR_a5"/>
    <property type="match status" value="1"/>
</dbReference>
<dbReference type="PANTHER" id="PTHR15020">
    <property type="entry name" value="FLAVIN REDUCTASE-RELATED"/>
    <property type="match status" value="1"/>
</dbReference>
<feature type="domain" description="NAD(P)-binding" evidence="2">
    <location>
        <begin position="8"/>
        <end position="193"/>
    </location>
</feature>
<proteinExistence type="predicted"/>
<evidence type="ECO:0000256" key="1">
    <source>
        <dbReference type="SAM" id="MobiDB-lite"/>
    </source>
</evidence>
<dbReference type="Gene3D" id="3.40.50.720">
    <property type="entry name" value="NAD(P)-binding Rossmann-like Domain"/>
    <property type="match status" value="1"/>
</dbReference>
<dbReference type="RefSeq" id="WP_135030486.1">
    <property type="nucleotide sequence ID" value="NZ_BMLA01000007.1"/>
</dbReference>
<comment type="caution">
    <text evidence="3">The sequence shown here is derived from an EMBL/GenBank/DDBJ whole genome shotgun (WGS) entry which is preliminary data.</text>
</comment>
<dbReference type="EMBL" id="JACHMC010000001">
    <property type="protein sequence ID" value="MBB4883934.1"/>
    <property type="molecule type" value="Genomic_DNA"/>
</dbReference>